<accession>A0AAN6N648</accession>
<dbReference type="Proteomes" id="UP001303473">
    <property type="component" value="Unassembled WGS sequence"/>
</dbReference>
<sequence>MLPIWALLCAFFLDLLIPGIWPGFLPIPHCREVPCFVVPPVGWLLILCALAIENFPGPCLNSTMYLVSQ</sequence>
<dbReference type="AlphaFoldDB" id="A0AAN6N648"/>
<protein>
    <submittedName>
        <fullName evidence="2">Uncharacterized protein</fullName>
    </submittedName>
</protein>
<reference evidence="3" key="1">
    <citation type="journal article" date="2023" name="Mol. Phylogenet. Evol.">
        <title>Genome-scale phylogeny and comparative genomics of the fungal order Sordariales.</title>
        <authorList>
            <person name="Hensen N."/>
            <person name="Bonometti L."/>
            <person name="Westerberg I."/>
            <person name="Brannstrom I.O."/>
            <person name="Guillou S."/>
            <person name="Cros-Aarteil S."/>
            <person name="Calhoun S."/>
            <person name="Haridas S."/>
            <person name="Kuo A."/>
            <person name="Mondo S."/>
            <person name="Pangilinan J."/>
            <person name="Riley R."/>
            <person name="LaButti K."/>
            <person name="Andreopoulos B."/>
            <person name="Lipzen A."/>
            <person name="Chen C."/>
            <person name="Yan M."/>
            <person name="Daum C."/>
            <person name="Ng V."/>
            <person name="Clum A."/>
            <person name="Steindorff A."/>
            <person name="Ohm R.A."/>
            <person name="Martin F."/>
            <person name="Silar P."/>
            <person name="Natvig D.O."/>
            <person name="Lalanne C."/>
            <person name="Gautier V."/>
            <person name="Ament-Velasquez S.L."/>
            <person name="Kruys A."/>
            <person name="Hutchinson M.I."/>
            <person name="Powell A.J."/>
            <person name="Barry K."/>
            <person name="Miller A.N."/>
            <person name="Grigoriev I.V."/>
            <person name="Debuchy R."/>
            <person name="Gladieux P."/>
            <person name="Hiltunen Thoren M."/>
            <person name="Johannesson H."/>
        </authorList>
    </citation>
    <scope>NUCLEOTIDE SEQUENCE [LARGE SCALE GENOMIC DNA]</scope>
    <source>
        <strain evidence="3">CBS 340.73</strain>
    </source>
</reference>
<feature type="signal peptide" evidence="1">
    <location>
        <begin position="1"/>
        <end position="22"/>
    </location>
</feature>
<keyword evidence="1" id="KW-0732">Signal</keyword>
<gene>
    <name evidence="2" type="ORF">QBC46DRAFT_388836</name>
</gene>
<name>A0AAN6N648_9PEZI</name>
<dbReference type="EMBL" id="MU853817">
    <property type="protein sequence ID" value="KAK3939104.1"/>
    <property type="molecule type" value="Genomic_DNA"/>
</dbReference>
<evidence type="ECO:0000313" key="3">
    <source>
        <dbReference type="Proteomes" id="UP001303473"/>
    </source>
</evidence>
<feature type="chain" id="PRO_5042859438" evidence="1">
    <location>
        <begin position="23"/>
        <end position="69"/>
    </location>
</feature>
<organism evidence="2 3">
    <name type="scientific">Diplogelasinospora grovesii</name>
    <dbReference type="NCBI Taxonomy" id="303347"/>
    <lineage>
        <taxon>Eukaryota</taxon>
        <taxon>Fungi</taxon>
        <taxon>Dikarya</taxon>
        <taxon>Ascomycota</taxon>
        <taxon>Pezizomycotina</taxon>
        <taxon>Sordariomycetes</taxon>
        <taxon>Sordariomycetidae</taxon>
        <taxon>Sordariales</taxon>
        <taxon>Diplogelasinosporaceae</taxon>
        <taxon>Diplogelasinospora</taxon>
    </lineage>
</organism>
<proteinExistence type="predicted"/>
<evidence type="ECO:0000256" key="1">
    <source>
        <dbReference type="SAM" id="SignalP"/>
    </source>
</evidence>
<keyword evidence="3" id="KW-1185">Reference proteome</keyword>
<comment type="caution">
    <text evidence="2">The sequence shown here is derived from an EMBL/GenBank/DDBJ whole genome shotgun (WGS) entry which is preliminary data.</text>
</comment>
<evidence type="ECO:0000313" key="2">
    <source>
        <dbReference type="EMBL" id="KAK3939104.1"/>
    </source>
</evidence>